<dbReference type="PANTHER" id="PTHR44157">
    <property type="entry name" value="DNAJ HOMOLOG SUBFAMILY C MEMBER 11"/>
    <property type="match status" value="1"/>
</dbReference>
<dbReference type="InterPro" id="IPR001623">
    <property type="entry name" value="DnaJ_domain"/>
</dbReference>
<dbReference type="PRINTS" id="PR00625">
    <property type="entry name" value="JDOMAIN"/>
</dbReference>
<dbReference type="PROSITE" id="PS50076">
    <property type="entry name" value="DNAJ_2"/>
    <property type="match status" value="1"/>
</dbReference>
<dbReference type="Proteomes" id="UP000178176">
    <property type="component" value="Unassembled WGS sequence"/>
</dbReference>
<dbReference type="PANTHER" id="PTHR44157:SF1">
    <property type="entry name" value="DNAJ HOMOLOG SUBFAMILY C MEMBER 11"/>
    <property type="match status" value="1"/>
</dbReference>
<dbReference type="CDD" id="cd06257">
    <property type="entry name" value="DnaJ"/>
    <property type="match status" value="1"/>
</dbReference>
<reference evidence="2 3" key="1">
    <citation type="journal article" date="2016" name="Nat. Commun.">
        <title>Thousands of microbial genomes shed light on interconnected biogeochemical processes in an aquifer system.</title>
        <authorList>
            <person name="Anantharaman K."/>
            <person name="Brown C.T."/>
            <person name="Hug L.A."/>
            <person name="Sharon I."/>
            <person name="Castelle C.J."/>
            <person name="Probst A.J."/>
            <person name="Thomas B.C."/>
            <person name="Singh A."/>
            <person name="Wilkins M.J."/>
            <person name="Karaoz U."/>
            <person name="Brodie E.L."/>
            <person name="Williams K.H."/>
            <person name="Hubbard S.S."/>
            <person name="Banfield J.F."/>
        </authorList>
    </citation>
    <scope>NUCLEOTIDE SEQUENCE [LARGE SCALE GENOMIC DNA]</scope>
</reference>
<sequence>MKAPPPPETIPGPGFISFYEKLGVSRQATPEEINKAFRNKSQYYHPDKHPSAEKEIWREAFLELTETKDILLNPEKREVYDSRLPRLEASYYKRQQEAIEKETKKPKRKYRMETGGTIPCLVPSTGEVHFGTVKDVVFDENRVPQRVPTIIDAMSGGEVFAQKINQRGYIANTLCAIFNYLAEHPVIEGSLEDYPAGLIEEVIRSYFRTGSPDDYRGIPRTDNLRKMSRVIRIYMEERKPTRPSSL</sequence>
<accession>A0A1F4YFK1</accession>
<dbReference type="SMART" id="SM00271">
    <property type="entry name" value="DnaJ"/>
    <property type="match status" value="1"/>
</dbReference>
<dbReference type="Pfam" id="PF00226">
    <property type="entry name" value="DnaJ"/>
    <property type="match status" value="1"/>
</dbReference>
<protein>
    <recommendedName>
        <fullName evidence="1">J domain-containing protein</fullName>
    </recommendedName>
</protein>
<dbReference type="InterPro" id="IPR036869">
    <property type="entry name" value="J_dom_sf"/>
</dbReference>
<dbReference type="InterPro" id="IPR052243">
    <property type="entry name" value="Mito_inner_membrane_organizer"/>
</dbReference>
<evidence type="ECO:0000313" key="3">
    <source>
        <dbReference type="Proteomes" id="UP000178176"/>
    </source>
</evidence>
<proteinExistence type="predicted"/>
<gene>
    <name evidence="2" type="ORF">A2876_03815</name>
</gene>
<name>A0A1F4YFK1_9BACT</name>
<dbReference type="SUPFAM" id="SSF46565">
    <property type="entry name" value="Chaperone J-domain"/>
    <property type="match status" value="1"/>
</dbReference>
<evidence type="ECO:0000313" key="2">
    <source>
        <dbReference type="EMBL" id="OGC92780.1"/>
    </source>
</evidence>
<feature type="domain" description="J" evidence="1">
    <location>
        <begin position="17"/>
        <end position="84"/>
    </location>
</feature>
<organism evidence="2 3">
    <name type="scientific">Candidatus Amesbacteria bacterium RIFCSPHIGHO2_01_FULL_48_32b</name>
    <dbReference type="NCBI Taxonomy" id="1797253"/>
    <lineage>
        <taxon>Bacteria</taxon>
        <taxon>Candidatus Amesiibacteriota</taxon>
    </lineage>
</organism>
<dbReference type="AlphaFoldDB" id="A0A1F4YFK1"/>
<dbReference type="Gene3D" id="1.10.287.110">
    <property type="entry name" value="DnaJ domain"/>
    <property type="match status" value="1"/>
</dbReference>
<evidence type="ECO:0000259" key="1">
    <source>
        <dbReference type="PROSITE" id="PS50076"/>
    </source>
</evidence>
<comment type="caution">
    <text evidence="2">The sequence shown here is derived from an EMBL/GenBank/DDBJ whole genome shotgun (WGS) entry which is preliminary data.</text>
</comment>
<dbReference type="EMBL" id="MEXH01000007">
    <property type="protein sequence ID" value="OGC92780.1"/>
    <property type="molecule type" value="Genomic_DNA"/>
</dbReference>